<dbReference type="InterPro" id="IPR020084">
    <property type="entry name" value="NUDIX_hydrolase_CS"/>
</dbReference>
<keyword evidence="6 11" id="KW-0378">Hydrolase</keyword>
<accession>A0ABU4GSD3</accession>
<evidence type="ECO:0000259" key="10">
    <source>
        <dbReference type="PROSITE" id="PS51462"/>
    </source>
</evidence>
<comment type="cofactor">
    <cofactor evidence="2">
        <name>Zn(2+)</name>
        <dbReference type="ChEBI" id="CHEBI:29105"/>
    </cofactor>
</comment>
<dbReference type="GO" id="GO:0016787">
    <property type="term" value="F:hydrolase activity"/>
    <property type="evidence" value="ECO:0007669"/>
    <property type="project" value="UniProtKB-KW"/>
</dbReference>
<keyword evidence="12" id="KW-1185">Reference proteome</keyword>
<evidence type="ECO:0000256" key="6">
    <source>
        <dbReference type="ARBA" id="ARBA00022801"/>
    </source>
</evidence>
<dbReference type="Gene3D" id="3.90.79.20">
    <property type="match status" value="1"/>
</dbReference>
<dbReference type="InterPro" id="IPR000086">
    <property type="entry name" value="NUDIX_hydrolase_dom"/>
</dbReference>
<dbReference type="Proteomes" id="UP001276854">
    <property type="component" value="Unassembled WGS sequence"/>
</dbReference>
<evidence type="ECO:0000256" key="3">
    <source>
        <dbReference type="ARBA" id="ARBA00009595"/>
    </source>
</evidence>
<evidence type="ECO:0000256" key="4">
    <source>
        <dbReference type="ARBA" id="ARBA00012381"/>
    </source>
</evidence>
<sequence length="288" mass="32646">MIQDIFPHVFHNEFEVKSPTDDSFFYYFSDGAICLTEGDTKAVPRFSSLSEEDRSRFKSHCDFLFSIDHMDFFLVDEASVTLTDTHGLCLNKVSILRELTPMWLSFSAVCASQLHRFYSASRYCGCCGAEMIKSKKERSMVCSSCGNTVYPKISPAVIVGIIHDGKLLLTKYAGREYTRYALIAGYTEFGETLEDTVNREVMEEVGLRVKNIRYYKNQPWGISDSILVGYWAELDGSPQVTLDETELSTAVWMAPEDIPDDFTNISLTHEMILLFKNGKINEIQEGNA</sequence>
<dbReference type="PROSITE" id="PS51462">
    <property type="entry name" value="NUDIX"/>
    <property type="match status" value="1"/>
</dbReference>
<feature type="domain" description="Nudix hydrolase" evidence="10">
    <location>
        <begin position="152"/>
        <end position="275"/>
    </location>
</feature>
<organism evidence="11 12">
    <name type="scientific">Clostridium boliviensis</name>
    <dbReference type="NCBI Taxonomy" id="318465"/>
    <lineage>
        <taxon>Bacteria</taxon>
        <taxon>Bacillati</taxon>
        <taxon>Bacillota</taxon>
        <taxon>Clostridia</taxon>
        <taxon>Eubacteriales</taxon>
        <taxon>Clostridiaceae</taxon>
        <taxon>Clostridium</taxon>
    </lineage>
</organism>
<keyword evidence="5" id="KW-0479">Metal-binding</keyword>
<evidence type="ECO:0000313" key="12">
    <source>
        <dbReference type="Proteomes" id="UP001276854"/>
    </source>
</evidence>
<comment type="similarity">
    <text evidence="3">Belongs to the Nudix hydrolase family. NudC subfamily.</text>
</comment>
<dbReference type="CDD" id="cd03429">
    <property type="entry name" value="NUDIX_NADH_pyrophosphatase_Nudt13"/>
    <property type="match status" value="1"/>
</dbReference>
<dbReference type="PANTHER" id="PTHR42904:SF6">
    <property type="entry name" value="NAD-CAPPED RNA HYDROLASE NUDT12"/>
    <property type="match status" value="1"/>
</dbReference>
<proteinExistence type="inferred from homology"/>
<dbReference type="EC" id="3.6.1.22" evidence="4"/>
<gene>
    <name evidence="11" type="primary">nudC</name>
    <name evidence="11" type="ORF">RZO55_23145</name>
</gene>
<dbReference type="InterPro" id="IPR015376">
    <property type="entry name" value="Znr_NADH_PPase"/>
</dbReference>
<evidence type="ECO:0000256" key="9">
    <source>
        <dbReference type="ARBA" id="ARBA00023679"/>
    </source>
</evidence>
<evidence type="ECO:0000313" key="11">
    <source>
        <dbReference type="EMBL" id="MDW2800468.1"/>
    </source>
</evidence>
<dbReference type="Pfam" id="PF09297">
    <property type="entry name" value="Zn_ribbon_NUD"/>
    <property type="match status" value="1"/>
</dbReference>
<comment type="catalytic activity">
    <reaction evidence="9">
        <text>a 5'-end NAD(+)-phospho-ribonucleoside in mRNA + H2O = a 5'-end phospho-adenosine-phospho-ribonucleoside in mRNA + beta-nicotinamide D-ribonucleotide + 2 H(+)</text>
        <dbReference type="Rhea" id="RHEA:60876"/>
        <dbReference type="Rhea" id="RHEA-COMP:15698"/>
        <dbReference type="Rhea" id="RHEA-COMP:15719"/>
        <dbReference type="ChEBI" id="CHEBI:14649"/>
        <dbReference type="ChEBI" id="CHEBI:15377"/>
        <dbReference type="ChEBI" id="CHEBI:15378"/>
        <dbReference type="ChEBI" id="CHEBI:144029"/>
        <dbReference type="ChEBI" id="CHEBI:144051"/>
    </reaction>
    <physiologicalReaction direction="left-to-right" evidence="9">
        <dbReference type="Rhea" id="RHEA:60877"/>
    </physiologicalReaction>
</comment>
<dbReference type="PANTHER" id="PTHR42904">
    <property type="entry name" value="NUDIX HYDROLASE, NUDC SUBFAMILY"/>
    <property type="match status" value="1"/>
</dbReference>
<dbReference type="Pfam" id="PF00293">
    <property type="entry name" value="NUDIX"/>
    <property type="match status" value="1"/>
</dbReference>
<dbReference type="InterPro" id="IPR049734">
    <property type="entry name" value="NudC-like_C"/>
</dbReference>
<evidence type="ECO:0000256" key="1">
    <source>
        <dbReference type="ARBA" id="ARBA00001946"/>
    </source>
</evidence>
<comment type="cofactor">
    <cofactor evidence="1">
        <name>Mg(2+)</name>
        <dbReference type="ChEBI" id="CHEBI:18420"/>
    </cofactor>
</comment>
<evidence type="ECO:0000256" key="7">
    <source>
        <dbReference type="ARBA" id="ARBA00022842"/>
    </source>
</evidence>
<keyword evidence="7" id="KW-0460">Magnesium</keyword>
<evidence type="ECO:0000256" key="5">
    <source>
        <dbReference type="ARBA" id="ARBA00022723"/>
    </source>
</evidence>
<dbReference type="RefSeq" id="WP_318066628.1">
    <property type="nucleotide sequence ID" value="NZ_JAWONS010000324.1"/>
</dbReference>
<dbReference type="SUPFAM" id="SSF55811">
    <property type="entry name" value="Nudix"/>
    <property type="match status" value="1"/>
</dbReference>
<name>A0ABU4GSD3_9CLOT</name>
<evidence type="ECO:0000256" key="2">
    <source>
        <dbReference type="ARBA" id="ARBA00001947"/>
    </source>
</evidence>
<reference evidence="11 12" key="1">
    <citation type="submission" date="2023-10" db="EMBL/GenBank/DDBJ databases">
        <title>A novel Glycoside Hydrolase 43-Like Enzyme from Clostrdium boliviensis is an Endo-xylanase, and a Candidate for Xylooligosaccharides Production from Different Xylan Substrates.</title>
        <authorList>
            <person name="Alvarez M.T."/>
            <person name="Rocabado-Villegas L.R."/>
            <person name="Salas-Veizaga D.M."/>
            <person name="Linares-Pasten J.A."/>
            <person name="Gudmundsdottir E.E."/>
            <person name="Hreggvidsson G.O."/>
            <person name="Adlercreutz P."/>
            <person name="Nordberg Karlsson E."/>
        </authorList>
    </citation>
    <scope>NUCLEOTIDE SEQUENCE [LARGE SCALE GENOMIC DNA]</scope>
    <source>
        <strain evidence="11 12">E-1</strain>
    </source>
</reference>
<dbReference type="NCBIfam" id="NF001299">
    <property type="entry name" value="PRK00241.1"/>
    <property type="match status" value="1"/>
</dbReference>
<dbReference type="InterPro" id="IPR015797">
    <property type="entry name" value="NUDIX_hydrolase-like_dom_sf"/>
</dbReference>
<dbReference type="Gene3D" id="3.90.79.10">
    <property type="entry name" value="Nucleoside Triphosphate Pyrophosphohydrolase"/>
    <property type="match status" value="1"/>
</dbReference>
<evidence type="ECO:0000256" key="8">
    <source>
        <dbReference type="ARBA" id="ARBA00023027"/>
    </source>
</evidence>
<comment type="caution">
    <text evidence="11">The sequence shown here is derived from an EMBL/GenBank/DDBJ whole genome shotgun (WGS) entry which is preliminary data.</text>
</comment>
<keyword evidence="8" id="KW-0520">NAD</keyword>
<dbReference type="EMBL" id="JAWONS010000324">
    <property type="protein sequence ID" value="MDW2800468.1"/>
    <property type="molecule type" value="Genomic_DNA"/>
</dbReference>
<dbReference type="InterPro" id="IPR050241">
    <property type="entry name" value="NAD-cap_RNA_hydrolase_NudC"/>
</dbReference>
<protein>
    <recommendedName>
        <fullName evidence="4">NAD(+) diphosphatase</fullName>
        <ecNumber evidence="4">3.6.1.22</ecNumber>
    </recommendedName>
</protein>
<dbReference type="PROSITE" id="PS00893">
    <property type="entry name" value="NUDIX_BOX"/>
    <property type="match status" value="1"/>
</dbReference>